<evidence type="ECO:0000313" key="2">
    <source>
        <dbReference type="Proteomes" id="UP000274033"/>
    </source>
</evidence>
<reference evidence="1 2" key="1">
    <citation type="journal article" date="2013" name="J. Microbiol.">
        <title>Lysinibacillus chungkukjangi sp. nov., isolated from Chungkukjang, Korean fermented soybean food.</title>
        <authorList>
            <person name="Kim S.J."/>
            <person name="Jang Y.H."/>
            <person name="Hamada M."/>
            <person name="Ahn J.H."/>
            <person name="Weon H.Y."/>
            <person name="Suzuki K."/>
            <person name="Whang K.S."/>
            <person name="Kwon S.W."/>
        </authorList>
    </citation>
    <scope>NUCLEOTIDE SEQUENCE [LARGE SCALE GENOMIC DNA]</scope>
    <source>
        <strain evidence="1 2">MCCC 1A12701</strain>
    </source>
</reference>
<dbReference type="Pfam" id="PF06338">
    <property type="entry name" value="ComK"/>
    <property type="match status" value="1"/>
</dbReference>
<name>A0A3N9UBW8_9BACI</name>
<dbReference type="AlphaFoldDB" id="A0A3N9UBW8"/>
<gene>
    <name evidence="1" type="ORF">EBB45_14850</name>
</gene>
<organism evidence="1 2">
    <name type="scientific">Lysinibacillus composti</name>
    <dbReference type="NCBI Taxonomy" id="720633"/>
    <lineage>
        <taxon>Bacteria</taxon>
        <taxon>Bacillati</taxon>
        <taxon>Bacillota</taxon>
        <taxon>Bacilli</taxon>
        <taxon>Bacillales</taxon>
        <taxon>Bacillaceae</taxon>
        <taxon>Lysinibacillus</taxon>
    </lineage>
</organism>
<sequence length="156" mass="18136">MKYRKFWQFIKANKIIAIVPHYDGENSSMIYTHQEHFCLEEKANEAMDRFCKLYGSSIEGRKSATRDRLGYRKNVPILVTPNDAAFPLPSQYNNEEIWIIDLDFYIEELSPNKCKILYPNDVSFIIPLSKRAVLARRARALEVLRSFTYPVGPQAA</sequence>
<proteinExistence type="predicted"/>
<protein>
    <recommendedName>
        <fullName evidence="3">Competence protein</fullName>
    </recommendedName>
</protein>
<evidence type="ECO:0008006" key="3">
    <source>
        <dbReference type="Google" id="ProtNLM"/>
    </source>
</evidence>
<dbReference type="GO" id="GO:0030420">
    <property type="term" value="P:establishment of competence for transformation"/>
    <property type="evidence" value="ECO:0007669"/>
    <property type="project" value="InterPro"/>
</dbReference>
<keyword evidence="2" id="KW-1185">Reference proteome</keyword>
<dbReference type="InterPro" id="IPR010461">
    <property type="entry name" value="ComK"/>
</dbReference>
<evidence type="ECO:0000313" key="1">
    <source>
        <dbReference type="EMBL" id="RQW73845.1"/>
    </source>
</evidence>
<dbReference type="RefSeq" id="WP_124766094.1">
    <property type="nucleotide sequence ID" value="NZ_JAFBDY010000025.1"/>
</dbReference>
<dbReference type="EMBL" id="RRCT01000015">
    <property type="protein sequence ID" value="RQW73845.1"/>
    <property type="molecule type" value="Genomic_DNA"/>
</dbReference>
<dbReference type="OrthoDB" id="2739471at2"/>
<dbReference type="Proteomes" id="UP000274033">
    <property type="component" value="Unassembled WGS sequence"/>
</dbReference>
<accession>A0A3N9UBW8</accession>
<comment type="caution">
    <text evidence="1">The sequence shown here is derived from an EMBL/GenBank/DDBJ whole genome shotgun (WGS) entry which is preliminary data.</text>
</comment>